<dbReference type="GO" id="GO:0003676">
    <property type="term" value="F:nucleic acid binding"/>
    <property type="evidence" value="ECO:0007669"/>
    <property type="project" value="InterPro"/>
</dbReference>
<dbReference type="OrthoDB" id="10063881at2759"/>
<feature type="compositionally biased region" description="Polar residues" evidence="2">
    <location>
        <begin position="254"/>
        <end position="263"/>
    </location>
</feature>
<gene>
    <name evidence="4" type="ORF">MEDL_7964</name>
</gene>
<dbReference type="InterPro" id="IPR048270">
    <property type="entry name" value="PNMA_C"/>
</dbReference>
<feature type="region of interest" description="Disordered" evidence="2">
    <location>
        <begin position="1"/>
        <end position="26"/>
    </location>
</feature>
<dbReference type="GO" id="GO:0008270">
    <property type="term" value="F:zinc ion binding"/>
    <property type="evidence" value="ECO:0007669"/>
    <property type="project" value="UniProtKB-KW"/>
</dbReference>
<dbReference type="Proteomes" id="UP000683360">
    <property type="component" value="Unassembled WGS sequence"/>
</dbReference>
<feature type="domain" description="CCHC-type" evidence="3">
    <location>
        <begin position="361"/>
        <end position="375"/>
    </location>
</feature>
<dbReference type="EMBL" id="CAJPWZ010000447">
    <property type="protein sequence ID" value="CAG2192803.1"/>
    <property type="molecule type" value="Genomic_DNA"/>
</dbReference>
<organism evidence="4 5">
    <name type="scientific">Mytilus edulis</name>
    <name type="common">Blue mussel</name>
    <dbReference type="NCBI Taxonomy" id="6550"/>
    <lineage>
        <taxon>Eukaryota</taxon>
        <taxon>Metazoa</taxon>
        <taxon>Spiralia</taxon>
        <taxon>Lophotrochozoa</taxon>
        <taxon>Mollusca</taxon>
        <taxon>Bivalvia</taxon>
        <taxon>Autobranchia</taxon>
        <taxon>Pteriomorphia</taxon>
        <taxon>Mytilida</taxon>
        <taxon>Mytiloidea</taxon>
        <taxon>Mytilidae</taxon>
        <taxon>Mytilinae</taxon>
        <taxon>Mytilus</taxon>
    </lineage>
</organism>
<keyword evidence="1" id="KW-0862">Zinc</keyword>
<feature type="compositionally biased region" description="Low complexity" evidence="2">
    <location>
        <begin position="297"/>
        <end position="345"/>
    </location>
</feature>
<keyword evidence="5" id="KW-1185">Reference proteome</keyword>
<keyword evidence="1" id="KW-0479">Metal-binding</keyword>
<feature type="region of interest" description="Disordered" evidence="2">
    <location>
        <begin position="520"/>
        <end position="607"/>
    </location>
</feature>
<dbReference type="SUPFAM" id="SSF81995">
    <property type="entry name" value="beta-sandwich domain of Sec23/24"/>
    <property type="match status" value="1"/>
</dbReference>
<evidence type="ECO:0000313" key="4">
    <source>
        <dbReference type="EMBL" id="CAG2192803.1"/>
    </source>
</evidence>
<feature type="compositionally biased region" description="Basic and acidic residues" evidence="2">
    <location>
        <begin position="551"/>
        <end position="571"/>
    </location>
</feature>
<proteinExistence type="predicted"/>
<evidence type="ECO:0000256" key="1">
    <source>
        <dbReference type="PROSITE-ProRule" id="PRU00047"/>
    </source>
</evidence>
<keyword evidence="1" id="KW-0863">Zinc-finger</keyword>
<evidence type="ECO:0000259" key="3">
    <source>
        <dbReference type="PROSITE" id="PS50158"/>
    </source>
</evidence>
<feature type="region of interest" description="Disordered" evidence="2">
    <location>
        <begin position="250"/>
        <end position="275"/>
    </location>
</feature>
<feature type="region of interest" description="Disordered" evidence="2">
    <location>
        <begin position="463"/>
        <end position="502"/>
    </location>
</feature>
<dbReference type="AlphaFoldDB" id="A0A8S3QBJ2"/>
<evidence type="ECO:0000256" key="2">
    <source>
        <dbReference type="SAM" id="MobiDB-lite"/>
    </source>
</evidence>
<feature type="region of interest" description="Disordered" evidence="2">
    <location>
        <begin position="291"/>
        <end position="362"/>
    </location>
</feature>
<accession>A0A8S3QBJ2</accession>
<feature type="region of interest" description="Disordered" evidence="2">
    <location>
        <begin position="69"/>
        <end position="109"/>
    </location>
</feature>
<protein>
    <recommendedName>
        <fullName evidence="3">CCHC-type domain-containing protein</fullName>
    </recommendedName>
</protein>
<evidence type="ECO:0000313" key="5">
    <source>
        <dbReference type="Proteomes" id="UP000683360"/>
    </source>
</evidence>
<feature type="compositionally biased region" description="Acidic residues" evidence="2">
    <location>
        <begin position="541"/>
        <end position="550"/>
    </location>
</feature>
<dbReference type="Pfam" id="PF14893">
    <property type="entry name" value="PNMA"/>
    <property type="match status" value="1"/>
</dbReference>
<dbReference type="InterPro" id="IPR001878">
    <property type="entry name" value="Znf_CCHC"/>
</dbReference>
<dbReference type="InterPro" id="IPR036875">
    <property type="entry name" value="Znf_CCHC_sf"/>
</dbReference>
<feature type="compositionally biased region" description="Basic and acidic residues" evidence="2">
    <location>
        <begin position="463"/>
        <end position="487"/>
    </location>
</feature>
<dbReference type="PROSITE" id="PS50158">
    <property type="entry name" value="ZF_CCHC"/>
    <property type="match status" value="1"/>
</dbReference>
<reference evidence="4" key="1">
    <citation type="submission" date="2021-03" db="EMBL/GenBank/DDBJ databases">
        <authorList>
            <person name="Bekaert M."/>
        </authorList>
    </citation>
    <scope>NUCLEOTIDE SEQUENCE</scope>
</reference>
<feature type="compositionally biased region" description="Polar residues" evidence="2">
    <location>
        <begin position="1"/>
        <end position="19"/>
    </location>
</feature>
<comment type="caution">
    <text evidence="4">The sequence shown here is derived from an EMBL/GenBank/DDBJ whole genome shotgun (WGS) entry which is preliminary data.</text>
</comment>
<name>A0A8S3QBJ2_MYTED</name>
<sequence length="665" mass="75395">MATNGTEENGTTDQPTTPLVESPPPALKDIMEAFAKTGTKPKADTPEDLTKWMIDYLKSTGAIKLENVNPDIVLPPPPKPPPREKSSKVVMTHPPRISNFSGNEPKSGDTTYELWKQEVKLLMKQSYEKEAILNAVRRSLRGEAGYAAMLDSIYGNVDKKEELLAEFYGSRQKEDETVTSWSCRLESLMGQAVERGIVGRQDVDGMLHSMLWTGLRTSLKDISGHKYDTIKEFDSLRVALRQIENDHMHREVLTKSSKPQTSKAAIEQSDAEDIKGMIQQMTTRMDRYEKKLEKQEPTQQQQPPWQQQQQPPWQQQSTWQQQQQQPWQQQSTWQQHQQPRWQQQRGRGRGRGQQQTHDEPKCWRCGQTGHYKRGCGVRMDHSRQDLNGKKPIRLPRDIIEINTDTIRTICNSVTSVPYAECLAVNPDMLQDDIDLNGTSTSDIIDWKRAQRQDTVVSHWIDMIQKDQKPEKGDAIFKRQKPSKKEPPKPAPRVLRKPTIDYPESSDEDIIDVLLEPFVEDDSDSTVTSDIIQPVVNPTSDVEIEDESESEGDAHSHDTNGTDSDIGDRRPSPEVTSDNQEDSSDSSSSSSPVSIRRSTRARKAPAWMTSGKYELSKSASHTTTTDWFQRVQCLTSLADTHLFHGKQAEAAQAIIDVITTATTDRK</sequence>
<dbReference type="SUPFAM" id="SSF57756">
    <property type="entry name" value="Retrovirus zinc finger-like domains"/>
    <property type="match status" value="1"/>
</dbReference>
<feature type="compositionally biased region" description="Polar residues" evidence="2">
    <location>
        <begin position="98"/>
        <end position="109"/>
    </location>
</feature>